<dbReference type="EMBL" id="JAACFV010000183">
    <property type="protein sequence ID" value="KAF7503348.1"/>
    <property type="molecule type" value="Genomic_DNA"/>
</dbReference>
<proteinExistence type="predicted"/>
<accession>A0A8H7A755</accession>
<dbReference type="AlphaFoldDB" id="A0A8H7A755"/>
<feature type="region of interest" description="Disordered" evidence="1">
    <location>
        <begin position="48"/>
        <end position="92"/>
    </location>
</feature>
<organism evidence="2 3">
    <name type="scientific">Endocarpon pusillum</name>
    <dbReference type="NCBI Taxonomy" id="364733"/>
    <lineage>
        <taxon>Eukaryota</taxon>
        <taxon>Fungi</taxon>
        <taxon>Dikarya</taxon>
        <taxon>Ascomycota</taxon>
        <taxon>Pezizomycotina</taxon>
        <taxon>Eurotiomycetes</taxon>
        <taxon>Chaetothyriomycetidae</taxon>
        <taxon>Verrucariales</taxon>
        <taxon>Verrucariaceae</taxon>
        <taxon>Endocarpon</taxon>
    </lineage>
</organism>
<feature type="compositionally biased region" description="Basic and acidic residues" evidence="1">
    <location>
        <begin position="82"/>
        <end position="92"/>
    </location>
</feature>
<evidence type="ECO:0000256" key="1">
    <source>
        <dbReference type="SAM" id="MobiDB-lite"/>
    </source>
</evidence>
<reference evidence="2" key="1">
    <citation type="submission" date="2020-02" db="EMBL/GenBank/DDBJ databases">
        <authorList>
            <person name="Palmer J.M."/>
        </authorList>
    </citation>
    <scope>NUCLEOTIDE SEQUENCE</scope>
    <source>
        <strain evidence="2">EPUS1.4</strain>
        <tissue evidence="2">Thallus</tissue>
    </source>
</reference>
<protein>
    <submittedName>
        <fullName evidence="2">Uncharacterized protein</fullName>
    </submittedName>
</protein>
<dbReference type="Proteomes" id="UP000606974">
    <property type="component" value="Unassembled WGS sequence"/>
</dbReference>
<comment type="caution">
    <text evidence="2">The sequence shown here is derived from an EMBL/GenBank/DDBJ whole genome shotgun (WGS) entry which is preliminary data.</text>
</comment>
<evidence type="ECO:0000313" key="2">
    <source>
        <dbReference type="EMBL" id="KAF7503348.1"/>
    </source>
</evidence>
<keyword evidence="3" id="KW-1185">Reference proteome</keyword>
<gene>
    <name evidence="2" type="ORF">GJ744_003954</name>
</gene>
<evidence type="ECO:0000313" key="3">
    <source>
        <dbReference type="Proteomes" id="UP000606974"/>
    </source>
</evidence>
<name>A0A8H7A755_9EURO</name>
<feature type="compositionally biased region" description="Basic residues" evidence="1">
    <location>
        <begin position="48"/>
        <end position="81"/>
    </location>
</feature>
<sequence length="92" mass="10754">MERSKGTTPELKQRCTRTFGLKRSTKKALHKDSNMALKRRCTSIQKALHKHSEKTLYKHSNKALKTRVRPMNRTRPRRPKATAKDWITEGIP</sequence>